<keyword evidence="1" id="KW-0472">Membrane</keyword>
<evidence type="ECO:0000313" key="3">
    <source>
        <dbReference type="Proteomes" id="UP001501591"/>
    </source>
</evidence>
<comment type="caution">
    <text evidence="2">The sequence shown here is derived from an EMBL/GenBank/DDBJ whole genome shotgun (WGS) entry which is preliminary data.</text>
</comment>
<feature type="transmembrane region" description="Helical" evidence="1">
    <location>
        <begin position="45"/>
        <end position="63"/>
    </location>
</feature>
<name>A0ABP7NBL5_9MICO</name>
<proteinExistence type="predicted"/>
<evidence type="ECO:0000313" key="2">
    <source>
        <dbReference type="EMBL" id="GAA3942333.1"/>
    </source>
</evidence>
<evidence type="ECO:0000256" key="1">
    <source>
        <dbReference type="SAM" id="Phobius"/>
    </source>
</evidence>
<dbReference type="PANTHER" id="PTHR23542">
    <property type="match status" value="1"/>
</dbReference>
<gene>
    <name evidence="2" type="ORF">GCM10022383_20230</name>
</gene>
<reference evidence="3" key="1">
    <citation type="journal article" date="2019" name="Int. J. Syst. Evol. Microbiol.">
        <title>The Global Catalogue of Microorganisms (GCM) 10K type strain sequencing project: providing services to taxonomists for standard genome sequencing and annotation.</title>
        <authorList>
            <consortium name="The Broad Institute Genomics Platform"/>
            <consortium name="The Broad Institute Genome Sequencing Center for Infectious Disease"/>
            <person name="Wu L."/>
            <person name="Ma J."/>
        </authorList>
    </citation>
    <scope>NUCLEOTIDE SEQUENCE [LARGE SCALE GENOMIC DNA]</scope>
    <source>
        <strain evidence="3">JCM 17024</strain>
    </source>
</reference>
<sequence length="75" mass="7695">MAGHRDLLRTPGVGRIIAAQLVARLPNGMMSLAILLHVERQTRSYGAAGVVLAAAGILIDLGGPTGAYPAAMLFA</sequence>
<dbReference type="EMBL" id="BAABCP010000001">
    <property type="protein sequence ID" value="GAA3942333.1"/>
    <property type="molecule type" value="Genomic_DNA"/>
</dbReference>
<organism evidence="2 3">
    <name type="scientific">Microbacterium soli</name>
    <dbReference type="NCBI Taxonomy" id="446075"/>
    <lineage>
        <taxon>Bacteria</taxon>
        <taxon>Bacillati</taxon>
        <taxon>Actinomycetota</taxon>
        <taxon>Actinomycetes</taxon>
        <taxon>Micrococcales</taxon>
        <taxon>Microbacteriaceae</taxon>
        <taxon>Microbacterium</taxon>
    </lineage>
</organism>
<dbReference type="Proteomes" id="UP001501591">
    <property type="component" value="Unassembled WGS sequence"/>
</dbReference>
<keyword evidence="3" id="KW-1185">Reference proteome</keyword>
<keyword evidence="1" id="KW-1133">Transmembrane helix</keyword>
<dbReference type="PANTHER" id="PTHR23542:SF1">
    <property type="entry name" value="MAJOR FACILITATOR SUPERFAMILY (MFS) PROFILE DOMAIN-CONTAINING PROTEIN"/>
    <property type="match status" value="1"/>
</dbReference>
<evidence type="ECO:0008006" key="4">
    <source>
        <dbReference type="Google" id="ProtNLM"/>
    </source>
</evidence>
<accession>A0ABP7NBL5</accession>
<protein>
    <recommendedName>
        <fullName evidence="4">MFS transporter</fullName>
    </recommendedName>
</protein>
<keyword evidence="1" id="KW-0812">Transmembrane</keyword>